<sequence>MKNKKAILIFIIGVVLTLISIPYMFIKLLMFTWSTTQQWLSWVLFATVMICYVWVWRNIIHFIHFQKLLVWKKQLIYIVCILLCGGTVVSFQLYHAWEHRFETISTEVDLEEYKPFASDRIAKLDEASSLQIKAPLPVLDGATALYPIYSAFAQAIYPQDTYSPYDSKVICATTPYAYENLLNKTSDIIFVGGPSEKQKKMFSDAGEELVYTPIGKEGFVFFVNKDNPVTSLTSQQIKDIYSGKITNWKEVGGKDSEIRAFQRPEGSGSQSAMLRFMGNTPLKEPITEDVPEGMGGIISQTADYQNRENAIGYSFRFYASEMASNDKIRLLEIDGVAPTKENIQNGTYPSSSFYAITLKSNTNEKVKQILEWIVSNQGQELVEKTGYVSESFSNK</sequence>
<comment type="subcellular location">
    <subcellularLocation>
        <location evidence="2">Cell membrane</location>
        <topology evidence="2">Lipid-anchor</topology>
    </subcellularLocation>
</comment>
<keyword evidence="12" id="KW-1185">Reference proteome</keyword>
<evidence type="ECO:0000256" key="5">
    <source>
        <dbReference type="ARBA" id="ARBA00022592"/>
    </source>
</evidence>
<feature type="transmembrane region" description="Helical" evidence="9">
    <location>
        <begin position="75"/>
        <end position="97"/>
    </location>
</feature>
<dbReference type="GO" id="GO:0006817">
    <property type="term" value="P:phosphate ion transport"/>
    <property type="evidence" value="ECO:0007669"/>
    <property type="project" value="UniProtKB-KW"/>
</dbReference>
<comment type="similarity">
    <text evidence="3">Belongs to the PstS family.</text>
</comment>
<evidence type="ECO:0000313" key="12">
    <source>
        <dbReference type="Proteomes" id="UP000515856"/>
    </source>
</evidence>
<dbReference type="KEGG" id="ehn:H9Q80_07280"/>
<organism evidence="11 12">
    <name type="scientific">[Eubacterium] hominis</name>
    <dbReference type="NCBI Taxonomy" id="2764325"/>
    <lineage>
        <taxon>Bacteria</taxon>
        <taxon>Bacillati</taxon>
        <taxon>Bacillota</taxon>
        <taxon>Erysipelotrichia</taxon>
        <taxon>Erysipelotrichales</taxon>
        <taxon>Erysipelotrichaceae</taxon>
        <taxon>Amedibacillus</taxon>
    </lineage>
</organism>
<dbReference type="InterPro" id="IPR024370">
    <property type="entry name" value="PBP_domain"/>
</dbReference>
<evidence type="ECO:0000256" key="4">
    <source>
        <dbReference type="ARBA" id="ARBA00011529"/>
    </source>
</evidence>
<keyword evidence="7" id="KW-0564">Palmitate</keyword>
<proteinExistence type="inferred from homology"/>
<dbReference type="Proteomes" id="UP000515856">
    <property type="component" value="Chromosome"/>
</dbReference>
<keyword evidence="9" id="KW-0812">Transmembrane</keyword>
<comment type="subunit">
    <text evidence="4">The complex is composed of two ATP-binding proteins (PstB), two transmembrane proteins (PstC and PstA) and a solute-binding protein (PstS).</text>
</comment>
<evidence type="ECO:0000256" key="9">
    <source>
        <dbReference type="SAM" id="Phobius"/>
    </source>
</evidence>
<dbReference type="Pfam" id="PF12849">
    <property type="entry name" value="PBP_like_2"/>
    <property type="match status" value="1"/>
</dbReference>
<name>A0A7G9GSF3_9FIRM</name>
<comment type="function">
    <text evidence="1">Part of the ABC transporter complex PstSACB involved in phosphate import.</text>
</comment>
<evidence type="ECO:0000256" key="8">
    <source>
        <dbReference type="ARBA" id="ARBA00023288"/>
    </source>
</evidence>
<reference evidence="11 12" key="1">
    <citation type="submission" date="2020-08" db="EMBL/GenBank/DDBJ databases">
        <authorList>
            <person name="Liu C."/>
            <person name="Sun Q."/>
        </authorList>
    </citation>
    <scope>NUCLEOTIDE SEQUENCE [LARGE SCALE GENOMIC DNA]</scope>
    <source>
        <strain evidence="11 12">NSJ-61</strain>
    </source>
</reference>
<feature type="transmembrane region" description="Helical" evidence="9">
    <location>
        <begin position="38"/>
        <end position="55"/>
    </location>
</feature>
<dbReference type="SUPFAM" id="SSF53850">
    <property type="entry name" value="Periplasmic binding protein-like II"/>
    <property type="match status" value="1"/>
</dbReference>
<keyword evidence="5" id="KW-0813">Transport</keyword>
<feature type="transmembrane region" description="Helical" evidence="9">
    <location>
        <begin position="7"/>
        <end position="26"/>
    </location>
</feature>
<evidence type="ECO:0000259" key="10">
    <source>
        <dbReference type="Pfam" id="PF12849"/>
    </source>
</evidence>
<dbReference type="InterPro" id="IPR050811">
    <property type="entry name" value="Phosphate_ABC_transporter"/>
</dbReference>
<keyword evidence="9" id="KW-0472">Membrane</keyword>
<evidence type="ECO:0000313" key="11">
    <source>
        <dbReference type="EMBL" id="QNM13735.1"/>
    </source>
</evidence>
<dbReference type="AlphaFoldDB" id="A0A7G9GSF3"/>
<accession>A0A7G9GSF3</accession>
<protein>
    <submittedName>
        <fullName evidence="11">Substrate-binding domain-containing protein</fullName>
    </submittedName>
</protein>
<dbReference type="Gene3D" id="3.40.190.10">
    <property type="entry name" value="Periplasmic binding protein-like II"/>
    <property type="match status" value="2"/>
</dbReference>
<dbReference type="PANTHER" id="PTHR30570">
    <property type="entry name" value="PERIPLASMIC PHOSPHATE BINDING COMPONENT OF PHOSPHATE ABC TRANSPORTER"/>
    <property type="match status" value="1"/>
</dbReference>
<dbReference type="RefSeq" id="WP_178695029.1">
    <property type="nucleotide sequence ID" value="NZ_CP060636.1"/>
</dbReference>
<evidence type="ECO:0000256" key="3">
    <source>
        <dbReference type="ARBA" id="ARBA00008725"/>
    </source>
</evidence>
<keyword evidence="6" id="KW-0732">Signal</keyword>
<keyword evidence="5" id="KW-0592">Phosphate transport</keyword>
<evidence type="ECO:0000256" key="6">
    <source>
        <dbReference type="ARBA" id="ARBA00022729"/>
    </source>
</evidence>
<dbReference type="PANTHER" id="PTHR30570:SF1">
    <property type="entry name" value="PHOSPHATE-BINDING PROTEIN PSTS"/>
    <property type="match status" value="1"/>
</dbReference>
<evidence type="ECO:0000256" key="7">
    <source>
        <dbReference type="ARBA" id="ARBA00023139"/>
    </source>
</evidence>
<feature type="domain" description="PBP" evidence="10">
    <location>
        <begin position="140"/>
        <end position="376"/>
    </location>
</feature>
<dbReference type="EMBL" id="CP060636">
    <property type="protein sequence ID" value="QNM13735.1"/>
    <property type="molecule type" value="Genomic_DNA"/>
</dbReference>
<evidence type="ECO:0000256" key="1">
    <source>
        <dbReference type="ARBA" id="ARBA00002841"/>
    </source>
</evidence>
<gene>
    <name evidence="11" type="ORF">H9Q80_07280</name>
</gene>
<keyword evidence="8" id="KW-0449">Lipoprotein</keyword>
<keyword evidence="9" id="KW-1133">Transmembrane helix</keyword>
<evidence type="ECO:0000256" key="2">
    <source>
        <dbReference type="ARBA" id="ARBA00004193"/>
    </source>
</evidence>
<dbReference type="GO" id="GO:0005886">
    <property type="term" value="C:plasma membrane"/>
    <property type="evidence" value="ECO:0007669"/>
    <property type="project" value="UniProtKB-SubCell"/>
</dbReference>